<dbReference type="EMBL" id="VOHE01000006">
    <property type="protein sequence ID" value="TWT17984.1"/>
    <property type="molecule type" value="Genomic_DNA"/>
</dbReference>
<feature type="compositionally biased region" description="Low complexity" evidence="1">
    <location>
        <begin position="13"/>
        <end position="23"/>
    </location>
</feature>
<dbReference type="RefSeq" id="WP_027071994.1">
    <property type="nucleotide sequence ID" value="NZ_VOHE01000006.1"/>
</dbReference>
<gene>
    <name evidence="2" type="ORF">FQY79_11780</name>
</gene>
<dbReference type="OrthoDB" id="9815002at2"/>
<comment type="caution">
    <text evidence="2">The sequence shown here is derived from an EMBL/GenBank/DDBJ whole genome shotgun (WGS) entry which is preliminary data.</text>
</comment>
<proteinExistence type="predicted"/>
<dbReference type="Proteomes" id="UP000315949">
    <property type="component" value="Unassembled WGS sequence"/>
</dbReference>
<name>A0A5C5TW47_9GAMM</name>
<evidence type="ECO:0000256" key="1">
    <source>
        <dbReference type="SAM" id="MobiDB-lite"/>
    </source>
</evidence>
<accession>A0A5C5TW47</accession>
<sequence>MTPTFRPGDHDAPPAATMAPAPSRRARPTVLVLAGLLACPSLVQGAPRPQADDAAPPAPRADAARIPEPALGVWYPDDAQAQCGHYLQAPGPDDDVDADTIALVGALVVTPRLVHAYAEYGEGEFHLVKRVEQVADATWRVEADVGIDVLPDPSVPADAVAPEVFRLDLRSDAMTWSRWEPGAGADDASAVHYVRCGAVRAGLYPLE</sequence>
<feature type="region of interest" description="Disordered" evidence="1">
    <location>
        <begin position="1"/>
        <end position="24"/>
    </location>
</feature>
<protein>
    <submittedName>
        <fullName evidence="2">Uncharacterized protein</fullName>
    </submittedName>
</protein>
<reference evidence="2 3" key="1">
    <citation type="submission" date="2019-07" db="EMBL/GenBank/DDBJ databases">
        <title>Luteimonas sp. YD-1 nov., isolated from acidic soil.</title>
        <authorList>
            <person name="Zhou J."/>
        </authorList>
    </citation>
    <scope>NUCLEOTIDE SEQUENCE [LARGE SCALE GENOMIC DNA]</scope>
    <source>
        <strain evidence="2 3">YD-1</strain>
    </source>
</reference>
<keyword evidence="3" id="KW-1185">Reference proteome</keyword>
<dbReference type="AlphaFoldDB" id="A0A5C5TW47"/>
<evidence type="ECO:0000313" key="3">
    <source>
        <dbReference type="Proteomes" id="UP000315949"/>
    </source>
</evidence>
<evidence type="ECO:0000313" key="2">
    <source>
        <dbReference type="EMBL" id="TWT17984.1"/>
    </source>
</evidence>
<organism evidence="2 3">
    <name type="scientific">Luteimonas wenzhouensis</name>
    <dbReference type="NCBI Taxonomy" id="2599615"/>
    <lineage>
        <taxon>Bacteria</taxon>
        <taxon>Pseudomonadati</taxon>
        <taxon>Pseudomonadota</taxon>
        <taxon>Gammaproteobacteria</taxon>
        <taxon>Lysobacterales</taxon>
        <taxon>Lysobacteraceae</taxon>
        <taxon>Luteimonas</taxon>
    </lineage>
</organism>